<protein>
    <submittedName>
        <fullName evidence="1">UPF0280 family protein</fullName>
    </submittedName>
</protein>
<proteinExistence type="predicted"/>
<evidence type="ECO:0000313" key="2">
    <source>
        <dbReference type="Proteomes" id="UP000809273"/>
    </source>
</evidence>
<evidence type="ECO:0000313" key="1">
    <source>
        <dbReference type="EMBL" id="MBN1572312.1"/>
    </source>
</evidence>
<dbReference type="Proteomes" id="UP000809273">
    <property type="component" value="Unassembled WGS sequence"/>
</dbReference>
<comment type="caution">
    <text evidence="1">The sequence shown here is derived from an EMBL/GenBank/DDBJ whole genome shotgun (WGS) entry which is preliminary data.</text>
</comment>
<dbReference type="AlphaFoldDB" id="A0A9D8PNP6"/>
<accession>A0A9D8PNP6</accession>
<reference evidence="1" key="2">
    <citation type="submission" date="2021-01" db="EMBL/GenBank/DDBJ databases">
        <authorList>
            <person name="Hahn C.R."/>
            <person name="Youssef N.H."/>
            <person name="Elshahed M."/>
        </authorList>
    </citation>
    <scope>NUCLEOTIDE SEQUENCE</scope>
    <source>
        <strain evidence="1">Zod_Metabat.24</strain>
    </source>
</reference>
<gene>
    <name evidence="1" type="ORF">JW984_03855</name>
</gene>
<sequence length="250" mass="26396">MRDIFANRLYRIGRGGRGLVQFTVTVKETNLLIQAEEDFTKEAIDTVLNLRGNIESYMKSRPEFASSLEPIEAYPYAPNIVKEMIEDSRLAGTGPMAAVAGAIAEFLARALSDRGDGKRGEVIVENGGDVFMMTGGERVVGLYGSEILFGLGIKIPAADSGEMGVGISSSSALFGESLSFGRCELATAVAERGALSDAAATALGNMVRSERDIEGALKEILDIPGVTGGIVVIDGRMGIKGDIELIALSD</sequence>
<organism evidence="1 2">
    <name type="scientific">Candidatus Zymogenus saltonus</name>
    <dbReference type="NCBI Taxonomy" id="2844893"/>
    <lineage>
        <taxon>Bacteria</taxon>
        <taxon>Deltaproteobacteria</taxon>
        <taxon>Candidatus Zymogenia</taxon>
        <taxon>Candidatus Zymogeniales</taxon>
        <taxon>Candidatus Zymogenaceae</taxon>
        <taxon>Candidatus Zymogenus</taxon>
    </lineage>
</organism>
<dbReference type="InterPro" id="IPR003374">
    <property type="entry name" value="ApbE-like_sf"/>
</dbReference>
<dbReference type="Gene3D" id="3.10.520.10">
    <property type="entry name" value="ApbE-like domains"/>
    <property type="match status" value="1"/>
</dbReference>
<reference evidence="1" key="1">
    <citation type="journal article" date="2021" name="Environ. Microbiol.">
        <title>Genomic characterization of three novel Desulfobacterota classes expand the metabolic and phylogenetic diversity of the phylum.</title>
        <authorList>
            <person name="Murphy C.L."/>
            <person name="Biggerstaff J."/>
            <person name="Eichhorn A."/>
            <person name="Ewing E."/>
            <person name="Shahan R."/>
            <person name="Soriano D."/>
            <person name="Stewart S."/>
            <person name="VanMol K."/>
            <person name="Walker R."/>
            <person name="Walters P."/>
            <person name="Elshahed M.S."/>
            <person name="Youssef N.H."/>
        </authorList>
    </citation>
    <scope>NUCLEOTIDE SEQUENCE</scope>
    <source>
        <strain evidence="1">Zod_Metabat.24</strain>
    </source>
</reference>
<dbReference type="EMBL" id="JAFGIX010000019">
    <property type="protein sequence ID" value="MBN1572312.1"/>
    <property type="molecule type" value="Genomic_DNA"/>
</dbReference>
<name>A0A9D8PNP6_9DELT</name>
<dbReference type="SUPFAM" id="SSF143631">
    <property type="entry name" value="ApbE-like"/>
    <property type="match status" value="1"/>
</dbReference>